<dbReference type="InterPro" id="IPR014016">
    <property type="entry name" value="UvrD-like_ATP-bd"/>
</dbReference>
<dbReference type="Proteomes" id="UP000239649">
    <property type="component" value="Unassembled WGS sequence"/>
</dbReference>
<feature type="domain" description="UvrD-like helicase ATP-binding" evidence="14">
    <location>
        <begin position="31"/>
        <end position="423"/>
    </location>
</feature>
<evidence type="ECO:0000313" key="17">
    <source>
        <dbReference type="Proteomes" id="UP000239649"/>
    </source>
</evidence>
<feature type="coiled-coil region" evidence="12">
    <location>
        <begin position="684"/>
        <end position="744"/>
    </location>
</feature>
<comment type="caution">
    <text evidence="16">The sequence shown here is derived from an EMBL/GenBank/DDBJ whole genome shotgun (WGS) entry which is preliminary data.</text>
</comment>
<dbReference type="PROSITE" id="PS51217">
    <property type="entry name" value="UVRD_HELICASE_CTER"/>
    <property type="match status" value="1"/>
</dbReference>
<sequence>MFAGGGGSGGGGGGSPSACLVPQSHAARRPLLNEEQAAAARAPLEQALVVVAAAGTGKTTTMLERLSFMLEQGVPASRILVLTFSCKARAEFQERLAAVVGAAGACVSTYHTWSWALVRRHWREAGFARQPTVLAAEEQQVSLMRDCLVWEGLDTLRAILRGWLFLPADAGWGEVAAAAAERHADLYAAALRVAVHTHNDRAQQLGSHDVLPWTEARRRPWAALPPGLQQALMFELHAAVRRRIGAPAAASACQAESMDELWALAEGQAPKFVTLCEEDKRQGRLPDEQSAAAAVAPRGVASEQRMRLARVFAAYQAELRRLSLACLSDLPLLARRLLAAGGKAQRWARERWQHVLVDEFQDSARCMLDLLGELLGESRSVTVVGDDDQSIYSFLCAEPGIFGEFTRRFGGRVMCLQTNFRSTAAICAFGTALLQGNQGRAADKAMVPARTGACHPVDVRQYRNAQEEANALAAEVQRLWAEDGVPHSNVCALFRCLRLQGEAPHAPLMAALHRRGIPFVVAGHERLADDTGVAALANYLTLVVNPGADPAFEAAMALPHHALSQETRAAVVLHRHAARLAGAALPSLLACAEALCGCSAARGEAARKLNAEDAQELRHLVCLLRRARAGVGHVPLADTVRCLLHDSGLAGWLQQEQQRLEEASRRGAAPTPCADADASLPLGLQTVLQKAARLQDEVEEAAAAKAGIWGGGGGLLWQSSAAALEQQQGASQQEERALELLSELLAQVAMEATSDSMAGGGSSSSSSSSLHGSTGSGSSHPTGGGWMEDDDAPLPQQQQQQQQQQRNPGALTISTIHASKGLEWPVLLLPYVVDGALPLAFHGPRMQPGGAACDDPDVAVEIAKAAQAAAQEHYAEERRLFHVAATRARDRLLVSYCQPLRDAAGPCKAQEGAERWQSQAEPQALSQLERARHELAQQPCCSSTLAATLRRLRGAPAAAQPAAPLLRFDGRLPEEDFPGVWRPLAKEQQPAEGATQRGGGAGGGALGPSNSQRSSQPSFAEQCRQRFATQGLGVRDGGTPTWLRCFCI</sequence>
<evidence type="ECO:0000256" key="1">
    <source>
        <dbReference type="ARBA" id="ARBA00009922"/>
    </source>
</evidence>
<feature type="region of interest" description="Disordered" evidence="13">
    <location>
        <begin position="753"/>
        <end position="809"/>
    </location>
</feature>
<keyword evidence="4 11" id="KW-0347">Helicase</keyword>
<dbReference type="InterPro" id="IPR013986">
    <property type="entry name" value="DExx_box_DNA_helicase_dom_sf"/>
</dbReference>
<reference evidence="16 17" key="1">
    <citation type="journal article" date="2018" name="Plant J.">
        <title>Genome sequences of Chlorella sorokiniana UTEX 1602 and Micractinium conductrix SAG 241.80: implications to maltose excretion by a green alga.</title>
        <authorList>
            <person name="Arriola M.B."/>
            <person name="Velmurugan N."/>
            <person name="Zhang Y."/>
            <person name="Plunkett M.H."/>
            <person name="Hondzo H."/>
            <person name="Barney B.M."/>
        </authorList>
    </citation>
    <scope>NUCLEOTIDE SEQUENCE [LARGE SCALE GENOMIC DNA]</scope>
    <source>
        <strain evidence="16 17">SAG 241.80</strain>
    </source>
</reference>
<comment type="catalytic activity">
    <reaction evidence="8">
        <text>Couples ATP hydrolysis with the unwinding of duplex DNA by translocating in the 3'-5' direction.</text>
        <dbReference type="EC" id="5.6.2.4"/>
    </reaction>
</comment>
<dbReference type="Gene3D" id="1.10.486.10">
    <property type="entry name" value="PCRA, domain 4"/>
    <property type="match status" value="1"/>
</dbReference>
<keyword evidence="3 11" id="KW-0378">Hydrolase</keyword>
<dbReference type="Gene3D" id="3.40.50.300">
    <property type="entry name" value="P-loop containing nucleotide triphosphate hydrolases"/>
    <property type="match status" value="4"/>
</dbReference>
<proteinExistence type="inferred from homology"/>
<dbReference type="OrthoDB" id="1470711at2759"/>
<evidence type="ECO:0000256" key="7">
    <source>
        <dbReference type="ARBA" id="ARBA00023235"/>
    </source>
</evidence>
<dbReference type="PANTHER" id="PTHR11070">
    <property type="entry name" value="UVRD / RECB / PCRA DNA HELICASE FAMILY MEMBER"/>
    <property type="match status" value="1"/>
</dbReference>
<dbReference type="STRING" id="554055.A0A2P6VIF2"/>
<dbReference type="PANTHER" id="PTHR11070:SF2">
    <property type="entry name" value="ATP-DEPENDENT DNA HELICASE SRS2"/>
    <property type="match status" value="1"/>
</dbReference>
<dbReference type="GO" id="GO:0043138">
    <property type="term" value="F:3'-5' DNA helicase activity"/>
    <property type="evidence" value="ECO:0007669"/>
    <property type="project" value="UniProtKB-EC"/>
</dbReference>
<dbReference type="GO" id="GO:0016787">
    <property type="term" value="F:hydrolase activity"/>
    <property type="evidence" value="ECO:0007669"/>
    <property type="project" value="UniProtKB-UniRule"/>
</dbReference>
<gene>
    <name evidence="16" type="ORF">C2E20_2915</name>
</gene>
<dbReference type="InterPro" id="IPR000212">
    <property type="entry name" value="DNA_helicase_UvrD/REP"/>
</dbReference>
<evidence type="ECO:0000256" key="4">
    <source>
        <dbReference type="ARBA" id="ARBA00022806"/>
    </source>
</evidence>
<keyword evidence="2 11" id="KW-0547">Nucleotide-binding</keyword>
<dbReference type="Pfam" id="PF00580">
    <property type="entry name" value="UvrD-helicase"/>
    <property type="match status" value="1"/>
</dbReference>
<evidence type="ECO:0000313" key="16">
    <source>
        <dbReference type="EMBL" id="PSC73862.1"/>
    </source>
</evidence>
<feature type="compositionally biased region" description="Low complexity" evidence="13">
    <location>
        <begin position="796"/>
        <end position="805"/>
    </location>
</feature>
<dbReference type="EC" id="5.6.2.4" evidence="9"/>
<comment type="similarity">
    <text evidence="1">Belongs to the helicase family. UvrD subfamily.</text>
</comment>
<accession>A0A2P6VIF2</accession>
<dbReference type="Gene3D" id="1.10.10.160">
    <property type="match status" value="1"/>
</dbReference>
<feature type="compositionally biased region" description="Polar residues" evidence="13">
    <location>
        <begin position="1008"/>
        <end position="1019"/>
    </location>
</feature>
<dbReference type="PROSITE" id="PS51198">
    <property type="entry name" value="UVRD_HELICASE_ATP_BIND"/>
    <property type="match status" value="1"/>
</dbReference>
<keyword evidence="7" id="KW-0413">Isomerase</keyword>
<name>A0A2P6VIF2_9CHLO</name>
<dbReference type="EMBL" id="LHPF02000006">
    <property type="protein sequence ID" value="PSC73862.1"/>
    <property type="molecule type" value="Genomic_DNA"/>
</dbReference>
<evidence type="ECO:0000256" key="5">
    <source>
        <dbReference type="ARBA" id="ARBA00022840"/>
    </source>
</evidence>
<evidence type="ECO:0000256" key="2">
    <source>
        <dbReference type="ARBA" id="ARBA00022741"/>
    </source>
</evidence>
<evidence type="ECO:0000256" key="13">
    <source>
        <dbReference type="SAM" id="MobiDB-lite"/>
    </source>
</evidence>
<dbReference type="GO" id="GO:0005524">
    <property type="term" value="F:ATP binding"/>
    <property type="evidence" value="ECO:0007669"/>
    <property type="project" value="UniProtKB-UniRule"/>
</dbReference>
<comment type="catalytic activity">
    <reaction evidence="10">
        <text>ATP + H2O = ADP + phosphate + H(+)</text>
        <dbReference type="Rhea" id="RHEA:13065"/>
        <dbReference type="ChEBI" id="CHEBI:15377"/>
        <dbReference type="ChEBI" id="CHEBI:15378"/>
        <dbReference type="ChEBI" id="CHEBI:30616"/>
        <dbReference type="ChEBI" id="CHEBI:43474"/>
        <dbReference type="ChEBI" id="CHEBI:456216"/>
        <dbReference type="EC" id="5.6.2.4"/>
    </reaction>
</comment>
<dbReference type="InterPro" id="IPR014017">
    <property type="entry name" value="DNA_helicase_UvrD-like_C"/>
</dbReference>
<organism evidence="16 17">
    <name type="scientific">Micractinium conductrix</name>
    <dbReference type="NCBI Taxonomy" id="554055"/>
    <lineage>
        <taxon>Eukaryota</taxon>
        <taxon>Viridiplantae</taxon>
        <taxon>Chlorophyta</taxon>
        <taxon>core chlorophytes</taxon>
        <taxon>Trebouxiophyceae</taxon>
        <taxon>Chlorellales</taxon>
        <taxon>Chlorellaceae</taxon>
        <taxon>Chlorella clade</taxon>
        <taxon>Micractinium</taxon>
    </lineage>
</organism>
<evidence type="ECO:0000256" key="10">
    <source>
        <dbReference type="ARBA" id="ARBA00048988"/>
    </source>
</evidence>
<dbReference type="Pfam" id="PF13361">
    <property type="entry name" value="UvrD_C"/>
    <property type="match status" value="2"/>
</dbReference>
<keyword evidence="17" id="KW-1185">Reference proteome</keyword>
<dbReference type="GO" id="GO:0000725">
    <property type="term" value="P:recombinational repair"/>
    <property type="evidence" value="ECO:0007669"/>
    <property type="project" value="TreeGrafter"/>
</dbReference>
<evidence type="ECO:0000256" key="9">
    <source>
        <dbReference type="ARBA" id="ARBA00034808"/>
    </source>
</evidence>
<feature type="region of interest" description="Disordered" evidence="13">
    <location>
        <begin position="987"/>
        <end position="1021"/>
    </location>
</feature>
<evidence type="ECO:0000256" key="3">
    <source>
        <dbReference type="ARBA" id="ARBA00022801"/>
    </source>
</evidence>
<evidence type="ECO:0000259" key="15">
    <source>
        <dbReference type="PROSITE" id="PS51217"/>
    </source>
</evidence>
<dbReference type="GO" id="GO:0003677">
    <property type="term" value="F:DNA binding"/>
    <property type="evidence" value="ECO:0007669"/>
    <property type="project" value="UniProtKB-KW"/>
</dbReference>
<evidence type="ECO:0000256" key="12">
    <source>
        <dbReference type="SAM" id="Coils"/>
    </source>
</evidence>
<keyword evidence="6" id="KW-0238">DNA-binding</keyword>
<keyword evidence="12" id="KW-0175">Coiled coil</keyword>
<evidence type="ECO:0000256" key="6">
    <source>
        <dbReference type="ARBA" id="ARBA00023125"/>
    </source>
</evidence>
<dbReference type="InterPro" id="IPR027417">
    <property type="entry name" value="P-loop_NTPase"/>
</dbReference>
<protein>
    <recommendedName>
        <fullName evidence="9">DNA 3'-5' helicase</fullName>
        <ecNumber evidence="9">5.6.2.4</ecNumber>
    </recommendedName>
</protein>
<dbReference type="AlphaFoldDB" id="A0A2P6VIF2"/>
<dbReference type="SUPFAM" id="SSF52540">
    <property type="entry name" value="P-loop containing nucleoside triphosphate hydrolases"/>
    <property type="match status" value="2"/>
</dbReference>
<feature type="domain" description="UvrD-like helicase C-terminal" evidence="15">
    <location>
        <begin position="424"/>
        <end position="821"/>
    </location>
</feature>
<feature type="compositionally biased region" description="Low complexity" evidence="13">
    <location>
        <begin position="763"/>
        <end position="781"/>
    </location>
</feature>
<evidence type="ECO:0000259" key="14">
    <source>
        <dbReference type="PROSITE" id="PS51198"/>
    </source>
</evidence>
<dbReference type="GO" id="GO:0005634">
    <property type="term" value="C:nucleus"/>
    <property type="evidence" value="ECO:0007669"/>
    <property type="project" value="TreeGrafter"/>
</dbReference>
<evidence type="ECO:0000256" key="11">
    <source>
        <dbReference type="PROSITE-ProRule" id="PRU00560"/>
    </source>
</evidence>
<evidence type="ECO:0000256" key="8">
    <source>
        <dbReference type="ARBA" id="ARBA00034617"/>
    </source>
</evidence>
<feature type="compositionally biased region" description="Gly residues" evidence="13">
    <location>
        <begin position="996"/>
        <end position="1006"/>
    </location>
</feature>
<feature type="binding site" evidence="11">
    <location>
        <begin position="52"/>
        <end position="59"/>
    </location>
    <ligand>
        <name>ATP</name>
        <dbReference type="ChEBI" id="CHEBI:30616"/>
    </ligand>
</feature>
<keyword evidence="5 11" id="KW-0067">ATP-binding</keyword>